<dbReference type="InterPro" id="IPR042104">
    <property type="entry name" value="PKS_dehydratase_sf"/>
</dbReference>
<keyword evidence="5" id="KW-0511">Multifunctional enzyme</keyword>
<dbReference type="Gene3D" id="3.40.50.12780">
    <property type="entry name" value="N-terminal domain of ligase-like"/>
    <property type="match status" value="1"/>
</dbReference>
<dbReference type="SMART" id="SM00826">
    <property type="entry name" value="PKS_DH"/>
    <property type="match status" value="1"/>
</dbReference>
<dbReference type="Gene3D" id="1.10.1200.10">
    <property type="entry name" value="ACP-like"/>
    <property type="match status" value="2"/>
</dbReference>
<dbReference type="CDD" id="cd00833">
    <property type="entry name" value="PKS"/>
    <property type="match status" value="1"/>
</dbReference>
<feature type="active site" description="Proton acceptor; for dehydratase activity" evidence="6">
    <location>
        <position position="1607"/>
    </location>
</feature>
<dbReference type="InterPro" id="IPR000873">
    <property type="entry name" value="AMP-dep_synth/lig_dom"/>
</dbReference>
<dbReference type="Pfam" id="PF00501">
    <property type="entry name" value="AMP-binding"/>
    <property type="match status" value="1"/>
</dbReference>
<dbReference type="Gene3D" id="3.30.300.30">
    <property type="match status" value="1"/>
</dbReference>
<dbReference type="SMART" id="SM00822">
    <property type="entry name" value="PKS_KR"/>
    <property type="match status" value="1"/>
</dbReference>
<dbReference type="Pfam" id="PF00109">
    <property type="entry name" value="ketoacyl-synt"/>
    <property type="match status" value="1"/>
</dbReference>
<dbReference type="PROSITE" id="PS52004">
    <property type="entry name" value="KS3_2"/>
    <property type="match status" value="1"/>
</dbReference>
<dbReference type="InterPro" id="IPR057326">
    <property type="entry name" value="KR_dom"/>
</dbReference>
<dbReference type="InterPro" id="IPR011032">
    <property type="entry name" value="GroES-like_sf"/>
</dbReference>
<evidence type="ECO:0000256" key="4">
    <source>
        <dbReference type="ARBA" id="ARBA00022737"/>
    </source>
</evidence>
<dbReference type="GO" id="GO:0016491">
    <property type="term" value="F:oxidoreductase activity"/>
    <property type="evidence" value="ECO:0007669"/>
    <property type="project" value="InterPro"/>
</dbReference>
<dbReference type="InterPro" id="IPR020806">
    <property type="entry name" value="PKS_PP-bd"/>
</dbReference>
<dbReference type="Pfam" id="PF08240">
    <property type="entry name" value="ADH_N"/>
    <property type="match status" value="1"/>
</dbReference>
<feature type="region of interest" description="N-terminal hotdog fold" evidence="6">
    <location>
        <begin position="1565"/>
        <end position="1693"/>
    </location>
</feature>
<evidence type="ECO:0000256" key="3">
    <source>
        <dbReference type="ARBA" id="ARBA00022679"/>
    </source>
</evidence>
<keyword evidence="1" id="KW-0596">Phosphopantetheine</keyword>
<feature type="domain" description="Ketosynthase family 3 (KS3)" evidence="8">
    <location>
        <begin position="684"/>
        <end position="1090"/>
    </location>
</feature>
<dbReference type="InterPro" id="IPR049900">
    <property type="entry name" value="PKS_mFAS_DH"/>
</dbReference>
<dbReference type="Pfam" id="PF00550">
    <property type="entry name" value="PP-binding"/>
    <property type="match status" value="2"/>
</dbReference>
<dbReference type="SMART" id="SM00823">
    <property type="entry name" value="PKS_PP"/>
    <property type="match status" value="2"/>
</dbReference>
<dbReference type="SUPFAM" id="SSF51735">
    <property type="entry name" value="NAD(P)-binding Rossmann-fold domains"/>
    <property type="match status" value="3"/>
</dbReference>
<evidence type="ECO:0000259" key="7">
    <source>
        <dbReference type="PROSITE" id="PS50075"/>
    </source>
</evidence>
<dbReference type="InterPro" id="IPR014031">
    <property type="entry name" value="Ketoacyl_synth_C"/>
</dbReference>
<dbReference type="Gene3D" id="3.40.50.1820">
    <property type="entry name" value="alpha/beta hydrolase"/>
    <property type="match status" value="1"/>
</dbReference>
<dbReference type="InterPro" id="IPR006162">
    <property type="entry name" value="Ppantetheine_attach_site"/>
</dbReference>
<dbReference type="CDD" id="cd05195">
    <property type="entry name" value="enoyl_red"/>
    <property type="match status" value="1"/>
</dbReference>
<evidence type="ECO:0000256" key="1">
    <source>
        <dbReference type="ARBA" id="ARBA00022450"/>
    </source>
</evidence>
<evidence type="ECO:0000259" key="9">
    <source>
        <dbReference type="PROSITE" id="PS52019"/>
    </source>
</evidence>
<dbReference type="PROSITE" id="PS00012">
    <property type="entry name" value="PHOSPHOPANTETHEINE"/>
    <property type="match status" value="1"/>
</dbReference>
<feature type="active site" description="Proton donor; for dehydratase activity" evidence="6">
    <location>
        <position position="1760"/>
    </location>
</feature>
<dbReference type="PANTHER" id="PTHR43775">
    <property type="entry name" value="FATTY ACID SYNTHASE"/>
    <property type="match status" value="1"/>
</dbReference>
<dbReference type="PROSITE" id="PS52019">
    <property type="entry name" value="PKS_MFAS_DH"/>
    <property type="match status" value="1"/>
</dbReference>
<dbReference type="Pfam" id="PF08659">
    <property type="entry name" value="KR"/>
    <property type="match status" value="1"/>
</dbReference>
<dbReference type="InterPro" id="IPR042099">
    <property type="entry name" value="ANL_N_sf"/>
</dbReference>
<dbReference type="SUPFAM" id="SSF56801">
    <property type="entry name" value="Acetyl-CoA synthetase-like"/>
    <property type="match status" value="1"/>
</dbReference>
<keyword evidence="4" id="KW-0677">Repeat</keyword>
<dbReference type="InterPro" id="IPR013968">
    <property type="entry name" value="PKS_KR"/>
</dbReference>
<proteinExistence type="evidence at transcript level"/>
<dbReference type="InterPro" id="IPR049552">
    <property type="entry name" value="PKS_DH_N"/>
</dbReference>
<evidence type="ECO:0000259" key="8">
    <source>
        <dbReference type="PROSITE" id="PS52004"/>
    </source>
</evidence>
<dbReference type="Gene3D" id="3.10.129.110">
    <property type="entry name" value="Polyketide synthase dehydratase"/>
    <property type="match status" value="1"/>
</dbReference>
<dbReference type="InterPro" id="IPR020843">
    <property type="entry name" value="ER"/>
</dbReference>
<dbReference type="Pfam" id="PF14765">
    <property type="entry name" value="PS-DH"/>
    <property type="match status" value="1"/>
</dbReference>
<name>A0A6M5KF60_9DINO</name>
<dbReference type="GO" id="GO:0044550">
    <property type="term" value="P:secondary metabolite biosynthetic process"/>
    <property type="evidence" value="ECO:0007669"/>
    <property type="project" value="UniProtKB-ARBA"/>
</dbReference>
<dbReference type="SUPFAM" id="SSF53474">
    <property type="entry name" value="alpha/beta-Hydrolases"/>
    <property type="match status" value="1"/>
</dbReference>
<dbReference type="InterPro" id="IPR020841">
    <property type="entry name" value="PKS_Beta-ketoAc_synthase_dom"/>
</dbReference>
<sequence>MATSPSMIPLQDVTILATADSVPQASALWPVRVLRAADCARGLANSYLCGSSGDVQAVLPQLEEQPLGLILDVADAFATTLPVDVVPALGAGFTCPAWEGAVAAVCSRHLETIQSMILRHARKTPDKLALLFEGREWTFQQVMSSALSLAGHLRAAGFHPDGGTVAVQLPQSDLCVICYLGLYSARYQIHLMDPHVAGRAYRLSVCSSQVLLCESSCSVEDVTLPTILVDKLELDSSTPVHELSVEGEQDDVLFIEYTSGSTGRPKSVATKQWRIAHWIRWHEFHFPLVPGNDRVAYSLFFIWYWHISLAQGGTTVVYPPSLNHDVTALMRYFERHGVHRSNCLTPGLISAIIDVEEILPAPLKLVISGGEALPMATCREWQRRWPEVELMNNYALTETAADMGFCRITKEVTAMDVLYAPITDGIIPWNNELEVVDDELILSGWNVADGYLPPTVSSVFSPSSDKTKNRYRTGDRGSWIEGKLFLMGRLDSVVKVRGHRVDLTGLEALVGMCADVKDVAMVALHEAVWGIVVCEDLQAVARYAEQEVPQANLIVWRQWTELPYTKSGKRDRKRITQMLNEAGEEAPAAVGLTPEEKRVAEAWASVLGHAVGLEEPFQQAGGHSLAAMKLGKMLGLSPAEVFAFPTVRAMSARLVAHSGAEPAAADAVPVDAEAPLPGPHVAPRAPVAVVGMAGRFPGALSTSDLWEALLVGQDLMSTVPAGPDYVPRKGVVPDLGFDCAFWGVSKEVALGMDTAQRALLEVAHGALEDSCLDPFHVDGRTGVVVCGGSLPHYGEMALGADLEASRTERPDEYFALEIGTDKDYLAPLISYRFNFHGPSEVVQTACSSGLVASVRGMQMLRLGVCDYVMCGGASFSPDRAIRKVDGMIWSPEGVCRPFADGANGTVNADGAVLAVLTTLEAAQTRGQQVYAAVLGGATNNDGSRKAGFSAPSFEGQVEVIRAAQSDAGIIGSVVDYVEGHGTGTKLGDPLEAQALTEALKTKSKVLLGSVKGNVGHMNTVAGMSGLVKATLALHHQRMVPSLHARRPSPFIDWGKTPLLLAEEGAPWKGDVAAVSSFGIGGTNAHMVLKASVSRASEGAVLQPRPRFRAFKHDALVPEQKLDAIKARAQHVAASGSTSTPAAPTPSKAQAAADHADPIASFFYETCYERTDVSCLQLTEAAVILDGDSAPADLPLHSVITSPGRALTAARACGGRLLFVGTSDESPSRDDTSQEELVMRVLTLLTSLTRASRAGLEVFFVLKKNLRYAGLWGLLRVAAHEHPELRLRRLLREEGAPLALPVLPAEFLLRADGVYAPRLRPVLPPAPVPAPTTYRRALVTGGLRGLGAKVAEWLLKTARAESLVLVGRREPPRVEALEALRELAPVEVRRCDISEWGQVQELPGDCDLVVHCAGNVKDGLLLHLTREDAQRVLRPKVRGTLHLKERYPGARLLAFSSSSGLFGPAGQSTYAAANTFVDAMVPSVQWGGWAEVGMAEDLGMTALPGERFFPPPVGLQCLGRLLDGPADAGPFCVLDADWEAYRQNSGVFVPEDPLLADIGAPVGAEQQCLGSPLSLADDHTRCWEVVVGPPGSRWRHGCCALWEFCQQHVVDGQPIFPGTAFVAMAFQAAREALGATAVTLHNVALLRTLDIAAPRLLSTTLVRTASGGSLRFTSRPVQKDGPSTLHCSCTFSGAQAGRAEPLAEADLPLVDGLYEQFAAGGFNYGPLFRVVGVASDGVQQARCELLTFPDEPFTLHPAKLDAAMHLASLLHPLGVRGVPQSIRRIALHGGATPTKAAASFVRDQLDFQVLGSAGEVVCHVEGLALATLDAPPSLLLRRRVWTPIAPEPRGAWLAVGQEALQLGLPQTTECSEEPHTATLLAFRANRLEDVHECRLRARQVAAQEPCVVLALEAPYAEAAAFAAAEVGAQAVIGTEHNVRTASGGLGMSQQVVRVRDGQLFAASLEQAEEGQPRVASKHEPFAVTLDASRAARGARCRLSKRRAPAPHEVELQTSIWALNFRDVLVAMGALSTEVAGQALGIGGETFGEVVAVGSAVSNLSVGDRVIAVPPDGMGSYVTTDARWVTQLPGSMTPEEAVSGTCAYGTAWLGLHWMARISKADRVLIHSAAGGVGLAAVHLCLRKGCTVYATASTAKKQALLLSLGVTAVFDSRDVSAFDQGVRRATQGEGVDVVLNSLSGEAISTSLRLLRPFGRFIELGKRDQYEDTQLGLGPFIGGLTYAAAHFDVLMLQYPDQCRRLLEEVWGEMPSLPRLPMTSFSIAELPQALEYFSKGVHVGKVLVTVEETPVLPALPSAVSGPAKDVVAAALQAAISARWGKGGVVCIPQLEALTSLEELNSAEAVVTASMAVASLVRSACPEVLCVQLPRWEPVRGIEDMLQLGGQLVAVEEEEQGGALKDWLMEAVSDMVGSIGMDTTFESAGFDSLMLISLARRLSTKVGKAVSVTDLYDHPTPQLLLESFTGRPLPEMSRAKAVCLHGFRSNKDAMALQLAPFISAVGFVDWVFVNASRSASGPADPKIPVTEAFEWWGQPDGPFETGWMAPHFEGLGDTLPSIVSLKPAGVVGFSQGAAVAALVQCAWVALFSAVAPPGLQHRPAPSFHCFDPTEDFASQCVDVSSYFPNKSVFSHNRGHMIPQDAELIRRFTEFVSAQMAAASEGRRR</sequence>
<dbReference type="Gene3D" id="3.40.47.10">
    <property type="match status" value="1"/>
</dbReference>
<dbReference type="GO" id="GO:0006633">
    <property type="term" value="P:fatty acid biosynthetic process"/>
    <property type="evidence" value="ECO:0007669"/>
    <property type="project" value="TreeGrafter"/>
</dbReference>
<dbReference type="InterPro" id="IPR029058">
    <property type="entry name" value="AB_hydrolase_fold"/>
</dbReference>
<evidence type="ECO:0000256" key="6">
    <source>
        <dbReference type="PROSITE-ProRule" id="PRU01363"/>
    </source>
</evidence>
<dbReference type="InterPro" id="IPR009081">
    <property type="entry name" value="PP-bd_ACP"/>
</dbReference>
<dbReference type="FunFam" id="3.40.50.720:FF:000209">
    <property type="entry name" value="Polyketide synthase Pks12"/>
    <property type="match status" value="1"/>
</dbReference>
<dbReference type="InterPro" id="IPR014030">
    <property type="entry name" value="Ketoacyl_synth_N"/>
</dbReference>
<protein>
    <submittedName>
        <fullName evidence="10">Nonribosomal peptide synthase/polyketide sythase</fullName>
    </submittedName>
</protein>
<keyword evidence="2" id="KW-0597">Phosphoprotein</keyword>
<evidence type="ECO:0000313" key="10">
    <source>
        <dbReference type="EMBL" id="QJU71782.1"/>
    </source>
</evidence>
<dbReference type="PROSITE" id="PS50075">
    <property type="entry name" value="CARRIER"/>
    <property type="match status" value="1"/>
</dbReference>
<reference evidence="10" key="1">
    <citation type="journal article" date="2020" name="PLoS ONE">
        <title>Transcriptomic analysis of polyketide synthases in a highly ciguatoxic dinoflagellate, Gambierdiscus polynesiensis and low toxicity Gambierdiscus pacificus, from French Polynesia.</title>
        <authorList>
            <person name="Van Dolah F.M."/>
            <person name="Morey J.S."/>
            <person name="Milne S."/>
            <person name="Ung A."/>
            <person name="Anderson P.E."/>
            <person name="Chinain M."/>
        </authorList>
    </citation>
    <scope>NUCLEOTIDE SEQUENCE</scope>
</reference>
<dbReference type="GO" id="GO:0004312">
    <property type="term" value="F:fatty acid synthase activity"/>
    <property type="evidence" value="ECO:0007669"/>
    <property type="project" value="TreeGrafter"/>
</dbReference>
<dbReference type="InterPro" id="IPR032821">
    <property type="entry name" value="PKS_assoc"/>
</dbReference>
<dbReference type="Pfam" id="PF16197">
    <property type="entry name" value="KAsynt_C_assoc"/>
    <property type="match status" value="1"/>
</dbReference>
<organism evidence="10">
    <name type="scientific">Gambierdiscus polynesiensis</name>
    <dbReference type="NCBI Taxonomy" id="439318"/>
    <lineage>
        <taxon>Eukaryota</taxon>
        <taxon>Sar</taxon>
        <taxon>Alveolata</taxon>
        <taxon>Dinophyceae</taxon>
        <taxon>Gonyaulacales</taxon>
        <taxon>Pyrocystaceae</taxon>
        <taxon>Gambierdiscus</taxon>
    </lineage>
</organism>
<dbReference type="Pfam" id="PF02801">
    <property type="entry name" value="Ketoacyl-synt_C"/>
    <property type="match status" value="1"/>
</dbReference>
<dbReference type="SUPFAM" id="SSF47336">
    <property type="entry name" value="ACP-like"/>
    <property type="match status" value="2"/>
</dbReference>
<dbReference type="InterPro" id="IPR013149">
    <property type="entry name" value="ADH-like_C"/>
</dbReference>
<dbReference type="Pfam" id="PF21089">
    <property type="entry name" value="PKS_DH_N"/>
    <property type="match status" value="1"/>
</dbReference>
<dbReference type="Gene3D" id="3.40.50.720">
    <property type="entry name" value="NAD(P)-binding Rossmann-like Domain"/>
    <property type="match status" value="2"/>
</dbReference>
<dbReference type="PANTHER" id="PTHR43775:SF37">
    <property type="entry name" value="SI:DKEY-61P9.11"/>
    <property type="match status" value="1"/>
</dbReference>
<dbReference type="InterPro" id="IPR005645">
    <property type="entry name" value="FSH-like_dom"/>
</dbReference>
<dbReference type="InterPro" id="IPR036736">
    <property type="entry name" value="ACP-like_sf"/>
</dbReference>
<feature type="region of interest" description="C-terminal hotdog fold" evidence="6">
    <location>
        <begin position="1704"/>
        <end position="1833"/>
    </location>
</feature>
<evidence type="ECO:0000256" key="5">
    <source>
        <dbReference type="ARBA" id="ARBA00023268"/>
    </source>
</evidence>
<dbReference type="InterPro" id="IPR020807">
    <property type="entry name" value="PKS_DH"/>
</dbReference>
<dbReference type="SUPFAM" id="SSF53901">
    <property type="entry name" value="Thiolase-like"/>
    <property type="match status" value="1"/>
</dbReference>
<keyword evidence="3" id="KW-0808">Transferase</keyword>
<accession>A0A6M5KF60</accession>
<dbReference type="SMART" id="SM00829">
    <property type="entry name" value="PKS_ER"/>
    <property type="match status" value="1"/>
</dbReference>
<dbReference type="InterPro" id="IPR013154">
    <property type="entry name" value="ADH-like_N"/>
</dbReference>
<dbReference type="InterPro" id="IPR049551">
    <property type="entry name" value="PKS_DH_C"/>
</dbReference>
<feature type="domain" description="PKS/mFAS DH" evidence="9">
    <location>
        <begin position="1565"/>
        <end position="1833"/>
    </location>
</feature>
<dbReference type="SMART" id="SM00825">
    <property type="entry name" value="PKS_KS"/>
    <property type="match status" value="1"/>
</dbReference>
<evidence type="ECO:0000256" key="2">
    <source>
        <dbReference type="ARBA" id="ARBA00022553"/>
    </source>
</evidence>
<dbReference type="Gene3D" id="3.90.180.10">
    <property type="entry name" value="Medium-chain alcohol dehydrogenases, catalytic domain"/>
    <property type="match status" value="1"/>
</dbReference>
<dbReference type="InterPro" id="IPR016039">
    <property type="entry name" value="Thiolase-like"/>
</dbReference>
<dbReference type="InterPro" id="IPR036291">
    <property type="entry name" value="NAD(P)-bd_dom_sf"/>
</dbReference>
<dbReference type="Pfam" id="PF00107">
    <property type="entry name" value="ADH_zinc_N"/>
    <property type="match status" value="1"/>
</dbReference>
<dbReference type="EMBL" id="MT165591">
    <property type="protein sequence ID" value="QJU71782.1"/>
    <property type="molecule type" value="mRNA"/>
</dbReference>
<dbReference type="GO" id="GO:0031177">
    <property type="term" value="F:phosphopantetheine binding"/>
    <property type="evidence" value="ECO:0007669"/>
    <property type="project" value="InterPro"/>
</dbReference>
<dbReference type="InterPro" id="IPR050091">
    <property type="entry name" value="PKS_NRPS_Biosynth_Enz"/>
</dbReference>
<dbReference type="SUPFAM" id="SSF50129">
    <property type="entry name" value="GroES-like"/>
    <property type="match status" value="1"/>
</dbReference>
<feature type="domain" description="Carrier" evidence="7">
    <location>
        <begin position="2404"/>
        <end position="2482"/>
    </location>
</feature>
<dbReference type="Pfam" id="PF03959">
    <property type="entry name" value="FSH1"/>
    <property type="match status" value="1"/>
</dbReference>
<dbReference type="InterPro" id="IPR045851">
    <property type="entry name" value="AMP-bd_C_sf"/>
</dbReference>